<keyword evidence="4 7" id="KW-0812">Transmembrane</keyword>
<evidence type="ECO:0000256" key="7">
    <source>
        <dbReference type="SAM" id="Phobius"/>
    </source>
</evidence>
<feature type="transmembrane region" description="Helical" evidence="7">
    <location>
        <begin position="115"/>
        <end position="131"/>
    </location>
</feature>
<keyword evidence="3" id="KW-1003">Cell membrane</keyword>
<dbReference type="PANTHER" id="PTHR33452:SF1">
    <property type="entry name" value="INNER MEMBRANE PROTEIN YPHA-RELATED"/>
    <property type="match status" value="1"/>
</dbReference>
<evidence type="ECO:0000256" key="4">
    <source>
        <dbReference type="ARBA" id="ARBA00022692"/>
    </source>
</evidence>
<feature type="transmembrane region" description="Helical" evidence="7">
    <location>
        <begin position="58"/>
        <end position="78"/>
    </location>
</feature>
<dbReference type="EMBL" id="FNBU01000003">
    <property type="protein sequence ID" value="SDF14082.1"/>
    <property type="molecule type" value="Genomic_DNA"/>
</dbReference>
<dbReference type="RefSeq" id="WP_093687881.1">
    <property type="nucleotide sequence ID" value="NZ_FNBU01000003.1"/>
</dbReference>
<sequence>MVFSNLHKYKDEGLLILRLGMGTMMMYHGAPKIFGGVAAWAKVGAAMKFVGITFAPEFWGFMAAVSEFIGGLMIVLGLGTRLAALFLTITMGVAAAMKFGTGAGLFGASQALENGIVYLSLIIAGPGIYSLDEKLFSPRNMVRTQPSGH</sequence>
<dbReference type="AlphaFoldDB" id="A0A1G7IMW3"/>
<evidence type="ECO:0000313" key="9">
    <source>
        <dbReference type="Proteomes" id="UP000243333"/>
    </source>
</evidence>
<accession>A0A1G7IMW3</accession>
<dbReference type="GO" id="GO:0005886">
    <property type="term" value="C:plasma membrane"/>
    <property type="evidence" value="ECO:0007669"/>
    <property type="project" value="UniProtKB-SubCell"/>
</dbReference>
<feature type="transmembrane region" description="Helical" evidence="7">
    <location>
        <begin position="85"/>
        <end position="109"/>
    </location>
</feature>
<reference evidence="9" key="1">
    <citation type="submission" date="2016-10" db="EMBL/GenBank/DDBJ databases">
        <authorList>
            <person name="Varghese N."/>
            <person name="Submissions S."/>
        </authorList>
    </citation>
    <scope>NUCLEOTIDE SEQUENCE [LARGE SCALE GENOMIC DNA]</scope>
    <source>
        <strain evidence="9">DSM 23256</strain>
    </source>
</reference>
<evidence type="ECO:0000313" key="8">
    <source>
        <dbReference type="EMBL" id="SDF14082.1"/>
    </source>
</evidence>
<dbReference type="InterPro" id="IPR051907">
    <property type="entry name" value="DoxX-like_oxidoreductase"/>
</dbReference>
<keyword evidence="6 7" id="KW-0472">Membrane</keyword>
<dbReference type="STRING" id="1123285.SAMN05660235_00546"/>
<protein>
    <submittedName>
        <fullName evidence="8">Putative oxidoreductase</fullName>
    </submittedName>
</protein>
<evidence type="ECO:0000256" key="5">
    <source>
        <dbReference type="ARBA" id="ARBA00022989"/>
    </source>
</evidence>
<keyword evidence="5 7" id="KW-1133">Transmembrane helix</keyword>
<dbReference type="InterPro" id="IPR032808">
    <property type="entry name" value="DoxX"/>
</dbReference>
<comment type="similarity">
    <text evidence="2">Belongs to the DoxX family.</text>
</comment>
<keyword evidence="9" id="KW-1185">Reference proteome</keyword>
<name>A0A1G7IMW3_9FIRM</name>
<dbReference type="PANTHER" id="PTHR33452">
    <property type="entry name" value="OXIDOREDUCTASE CATD-RELATED"/>
    <property type="match status" value="1"/>
</dbReference>
<evidence type="ECO:0000256" key="2">
    <source>
        <dbReference type="ARBA" id="ARBA00006679"/>
    </source>
</evidence>
<dbReference type="Pfam" id="PF07681">
    <property type="entry name" value="DoxX"/>
    <property type="match status" value="1"/>
</dbReference>
<dbReference type="OrthoDB" id="9813193at2"/>
<organism evidence="8 9">
    <name type="scientific">Sporolituus thermophilus DSM 23256</name>
    <dbReference type="NCBI Taxonomy" id="1123285"/>
    <lineage>
        <taxon>Bacteria</taxon>
        <taxon>Bacillati</taxon>
        <taxon>Bacillota</taxon>
        <taxon>Negativicutes</taxon>
        <taxon>Selenomonadales</taxon>
        <taxon>Sporomusaceae</taxon>
        <taxon>Sporolituus</taxon>
    </lineage>
</organism>
<evidence type="ECO:0000256" key="6">
    <source>
        <dbReference type="ARBA" id="ARBA00023136"/>
    </source>
</evidence>
<dbReference type="Proteomes" id="UP000243333">
    <property type="component" value="Unassembled WGS sequence"/>
</dbReference>
<comment type="subcellular location">
    <subcellularLocation>
        <location evidence="1">Cell membrane</location>
        <topology evidence="1">Multi-pass membrane protein</topology>
    </subcellularLocation>
</comment>
<evidence type="ECO:0000256" key="1">
    <source>
        <dbReference type="ARBA" id="ARBA00004651"/>
    </source>
</evidence>
<gene>
    <name evidence="8" type="ORF">SAMN05660235_00546</name>
</gene>
<evidence type="ECO:0000256" key="3">
    <source>
        <dbReference type="ARBA" id="ARBA00022475"/>
    </source>
</evidence>
<proteinExistence type="inferred from homology"/>